<dbReference type="GO" id="GO:0008174">
    <property type="term" value="F:mRNA methyltransferase activity"/>
    <property type="evidence" value="ECO:0007669"/>
    <property type="project" value="UniProtKB-UniRule"/>
</dbReference>
<organism evidence="10 11">
    <name type="scientific">Cordyline virus 1</name>
    <dbReference type="NCBI Taxonomy" id="937809"/>
    <lineage>
        <taxon>Viruses</taxon>
        <taxon>Riboviria</taxon>
        <taxon>Orthornavirae</taxon>
        <taxon>Kitrinoviricota</taxon>
        <taxon>Alsuviricetes</taxon>
        <taxon>Martellivirales</taxon>
        <taxon>Closteroviridae</taxon>
        <taxon>Velarivirus</taxon>
        <taxon>Velarivirus unicordylinae</taxon>
    </lineage>
</organism>
<dbReference type="RefSeq" id="YP_009506343.1">
    <property type="nucleotide sequence ID" value="NC_038421.1"/>
</dbReference>
<dbReference type="EMBL" id="HM588723">
    <property type="protein sequence ID" value="ADU03654.1"/>
    <property type="molecule type" value="Genomic_RNA"/>
</dbReference>
<evidence type="ECO:0000256" key="4">
    <source>
        <dbReference type="ARBA" id="ARBA00022801"/>
    </source>
</evidence>
<dbReference type="Pfam" id="PF01660">
    <property type="entry name" value="Vmethyltransf"/>
    <property type="match status" value="1"/>
</dbReference>
<keyword evidence="7" id="KW-0812">Transmembrane</keyword>
<keyword evidence="11" id="KW-1185">Reference proteome</keyword>
<feature type="compositionally biased region" description="Polar residues" evidence="6">
    <location>
        <begin position="15"/>
        <end position="24"/>
    </location>
</feature>
<evidence type="ECO:0000259" key="9">
    <source>
        <dbReference type="PROSITE" id="PS51743"/>
    </source>
</evidence>
<feature type="region of interest" description="Disordered" evidence="6">
    <location>
        <begin position="1471"/>
        <end position="1490"/>
    </location>
</feature>
<dbReference type="GO" id="GO:0005524">
    <property type="term" value="F:ATP binding"/>
    <property type="evidence" value="ECO:0007669"/>
    <property type="project" value="UniProtKB-KW"/>
</dbReference>
<dbReference type="InterPro" id="IPR027351">
    <property type="entry name" value="(+)RNA_virus_helicase_core_dom"/>
</dbReference>
<dbReference type="PROSITE" id="PS51743">
    <property type="entry name" value="ALPHAVIRUS_MT"/>
    <property type="match status" value="1"/>
</dbReference>
<evidence type="ECO:0000256" key="6">
    <source>
        <dbReference type="SAM" id="MobiDB-lite"/>
    </source>
</evidence>
<dbReference type="SUPFAM" id="SSF52540">
    <property type="entry name" value="P-loop containing nucleoside triphosphate hydrolases"/>
    <property type="match status" value="1"/>
</dbReference>
<dbReference type="Gene3D" id="3.40.50.300">
    <property type="entry name" value="P-loop containing nucleotide triphosphate hydrolases"/>
    <property type="match status" value="2"/>
</dbReference>
<feature type="region of interest" description="Disordered" evidence="6">
    <location>
        <begin position="1866"/>
        <end position="1890"/>
    </location>
</feature>
<feature type="transmembrane region" description="Helical" evidence="7">
    <location>
        <begin position="1678"/>
        <end position="1705"/>
    </location>
</feature>
<evidence type="ECO:0000256" key="3">
    <source>
        <dbReference type="ARBA" id="ARBA00022758"/>
    </source>
</evidence>
<feature type="compositionally biased region" description="Acidic residues" evidence="6">
    <location>
        <begin position="1474"/>
        <end position="1486"/>
    </location>
</feature>
<dbReference type="InterPro" id="IPR027417">
    <property type="entry name" value="P-loop_NTPase"/>
</dbReference>
<dbReference type="GeneID" id="37617202"/>
<evidence type="ECO:0000256" key="5">
    <source>
        <dbReference type="ARBA" id="ARBA00022840"/>
    </source>
</evidence>
<proteinExistence type="predicted"/>
<dbReference type="GO" id="GO:0003723">
    <property type="term" value="F:RNA binding"/>
    <property type="evidence" value="ECO:0007669"/>
    <property type="project" value="InterPro"/>
</dbReference>
<evidence type="ECO:0000313" key="11">
    <source>
        <dbReference type="Proteomes" id="UP000232887"/>
    </source>
</evidence>
<dbReference type="KEGG" id="vg:37617202"/>
<keyword evidence="3" id="KW-0688">Ribosomal frameshifting</keyword>
<dbReference type="GO" id="GO:0016787">
    <property type="term" value="F:hydrolase activity"/>
    <property type="evidence" value="ECO:0007669"/>
    <property type="project" value="UniProtKB-KW"/>
</dbReference>
<dbReference type="Pfam" id="PF01443">
    <property type="entry name" value="Viral_helicase1"/>
    <property type="match status" value="1"/>
</dbReference>
<keyword evidence="7" id="KW-1133">Transmembrane helix</keyword>
<keyword evidence="5" id="KW-0067">ATP-binding</keyword>
<dbReference type="InterPro" id="IPR002588">
    <property type="entry name" value="Alphavirus-like_MT_dom"/>
</dbReference>
<feature type="region of interest" description="Disordered" evidence="6">
    <location>
        <begin position="1"/>
        <end position="27"/>
    </location>
</feature>
<keyword evidence="1" id="KW-0808">Transferase</keyword>
<keyword evidence="7" id="KW-0472">Membrane</keyword>
<dbReference type="Proteomes" id="UP000232887">
    <property type="component" value="Segment"/>
</dbReference>
<feature type="compositionally biased region" description="Polar residues" evidence="6">
    <location>
        <begin position="1875"/>
        <end position="1890"/>
    </location>
</feature>
<evidence type="ECO:0000256" key="2">
    <source>
        <dbReference type="ARBA" id="ARBA00022741"/>
    </source>
</evidence>
<name>E7CT62_9CLOS</name>
<feature type="domain" description="Alphavirus-like MT" evidence="9">
    <location>
        <begin position="761"/>
        <end position="940"/>
    </location>
</feature>
<keyword evidence="2" id="KW-0547">Nucleotide-binding</keyword>
<evidence type="ECO:0000256" key="1">
    <source>
        <dbReference type="ARBA" id="ARBA00022679"/>
    </source>
</evidence>
<feature type="region of interest" description="Disordered" evidence="6">
    <location>
        <begin position="458"/>
        <end position="495"/>
    </location>
</feature>
<evidence type="ECO:0000256" key="7">
    <source>
        <dbReference type="SAM" id="Phobius"/>
    </source>
</evidence>
<dbReference type="GO" id="GO:0006396">
    <property type="term" value="P:RNA processing"/>
    <property type="evidence" value="ECO:0007669"/>
    <property type="project" value="InterPro"/>
</dbReference>
<feature type="transmembrane region" description="Helical" evidence="7">
    <location>
        <begin position="1747"/>
        <end position="1775"/>
    </location>
</feature>
<protein>
    <submittedName>
        <fullName evidence="10">ORF1a</fullName>
    </submittedName>
</protein>
<keyword evidence="4" id="KW-0378">Hydrolase</keyword>
<evidence type="ECO:0000313" key="10">
    <source>
        <dbReference type="EMBL" id="ADU03654.1"/>
    </source>
</evidence>
<feature type="domain" description="(+)RNA virus helicase C-terminal" evidence="8">
    <location>
        <begin position="2034"/>
        <end position="2360"/>
    </location>
</feature>
<sequence length="2360" mass="270571">MAFRSSPLIKRKQTKQTNHNQTSLNHRKRVKKMKNLRKTKEYKISKINNKITSITSALIEQRRRVYIHEDTPLFDPPKSDKDWEIFSRFNMVHYTDMGHNFSFVGDEHYYVIMPPATDGHYVNNVTTVNDSTLKVLKFRKARQCFSLKAVLNRIGLELTKPQIKYLKKNLAVKLGYSHCSLKFLPKNVVYTYKRHTDNHILNLCAQGRNDNKVQCGRTYLGAGAHKATNLKINFMYNHQAEYKDNEDATMADVRFLNTIKGITKCSLIVKLTHRFRKDNSYLGLSINAHYPAVGQTHKALDLEYLFYNPTTPIQTLTTKFVLAGLGYNDHTAWFWNYYPSKRFFFAKGEYNALREVLDKTTRITQTTLKSTKVAHNEGTTKAVATKNPPVVKEVPKIKTSATVQNRADTNRPKVKPAVVVNTTIPTNKPTPIAITKVDKPSFIQFGSLPSTHSFAVKEQAVKQPAQKPKPQSKPTSVNSTAQLVKPPLAKEQPKVAQKGWVNVTRRKVVTQPQPQKVEPVKKVEQQPVRDGVELFKTKQGMLFKTFRSGGKIVKFVFRLSDESEYTILNDNDAARKMYNLTIKNKAFYIHPECKVYNGRPFAFYKDAFCWVKAFASQNKKIPNNLQFMPMIRVSVLISFGLSPVFLNNVVITGKSLLHFDMKVKNTKHINCHNYFLGAETTTIPNADSHENYDVVLDNMLKKIFDKCSAKSDNATLNNILSRCSQKLNCWFDRTPNLSLSVCLSVKQKKFFSELFPELKIDYLDKTFSSHALFTAVREASNYTYFKEMEFKNFLDIGGNLFTHVRAGTTDVHICTPCVDVRDSKRHMDVALSLDRKLGEFDSYDICTNKAQDCHVSYDRAIAVEVYDMSLADMADAMIAHDCKRLNFSLLLPGELLEDFSTIYLFDQSCKITKDGGVVSYYYGNSAESYDHSLEKLRDIMINQVVIRSGKIFKKTLEKSRGPFRYYPLVLCSTMPSGIQKFKSLYDCYQSNKVIVKVPISDINGRITTQEIMINKSFVVNMVEYAANCVDNFNRKGFEYVMSHYRSRKSYVIYNGQVMNEAVNIDLKYLPGLLAVMLSEGLRMAERTNYLARLVYYQYYAPTLLRCVLQGLSKLFFKVKNYCYQYTLETMRYLFGDWVVEAYKSSGSQIRYVSECIEVYQTIELNTSGTFVDILDTTFERSVKDCGDMADVLKDNFPEMKDDDDLVNEALFSGGGKLTKTNALYFLYIKMVNFLCFKVKMFNVNNRHHIERILKFSSKILDFFSIVYQVTIADPMWKVSNNLAIFFKKCVDAIRGGIRGVTNFIFDEVVSRGFTLFKNTLKQCRDYILDTIMRVGLKVIMSRFDPISELDECVNILDDVKVNSNEKTTVINNMDDFDDITHILNDIDELMTSGGGRRNIKVFQLIQETLKFFRDCLLKSLTKFAKALAKYVYLCVKAAVASLTSFLKSPFDRLSDLKNVINVEDELRFSLKDDSSDESSTSDDESQQSEGILTRHERLCIFLATEKLEPSGSRLLRMLRKFLSIARKFLPNCFMKTIEEILALVETNLIILRFEKSELQNGIDKSHCKIVLYLLKLKNAVVMMFKTGKVCFETLFIVFNKLVNILFRNFVKYFSKPELKQILFNNTFELAITGVSAISLAVLGFNINVVRIIAIPPVYFLTKRAFAWFYKTEEPPIPMIYTTMMGAGLSTSLPSALISAATVMVCKSRMVESCGRMNVFKDQSREFVARHSLYNHARFINSIFLNRWITCFVFIVVYSFSSSLQLTFSVMVLVIASKYYNAFMERAISLANLSIALNEDVRNLSFTSGLRKKVRTLTMQKFKNSNISNKNQGDLNVQRETEKKIESSTALKPEDFKSGKANSHVKLSEIEEEIPSNDNYDNARTSSNETTNQLYQKNKMVSYEASVNIINKTKVCRDLLTYPNSSNFDFIQTSDFLVNALREYIFLEKKNLMLNIKKLERVCDIYRSGTVKQKDIATLVDDRAVYMYQPSGLWFCLSNKIVKPLSEVKFFITADAEIKNSQKDIREGCFTTDDFSIGYTNNRLFALEGEHLDKTYLSSDILSKITLINKPPGSGKTRAIVNTMVKLIDNKQSVLALSVTRVGKDEIVEKSRAHGINRTDCVNTVDGFIMRNVKYCVSKLLIDECFMAHCGSIVHILKNVTFDSCDMYGDINQIPYICRIPHINVEYSKTLFEMVSVEHDNSTYRCPLDVCYTLSQITDAMGRKIYKGGVYSKLNTKVRSMNCVGIHAFEEIPFKNGDIVMTFTQNEKNEIEKFNKTLFVKTINEIQGATYKDVKLVRSKVYADEIYDNVNQIVTAISRHTDSLTYYTPYSCLNDKVSTMIKDTRNVNDFIISQFYFKQRV</sequence>
<dbReference type="GO" id="GO:0016556">
    <property type="term" value="P:mRNA modification"/>
    <property type="evidence" value="ECO:0007669"/>
    <property type="project" value="InterPro"/>
</dbReference>
<dbReference type="PROSITE" id="PS51657">
    <property type="entry name" value="PSRV_HELICASE"/>
    <property type="match status" value="1"/>
</dbReference>
<accession>E7CT62</accession>
<dbReference type="GO" id="GO:0075523">
    <property type="term" value="P:viral translational frameshifting"/>
    <property type="evidence" value="ECO:0007669"/>
    <property type="project" value="UniProtKB-KW"/>
</dbReference>
<evidence type="ECO:0000259" key="8">
    <source>
        <dbReference type="PROSITE" id="PS51657"/>
    </source>
</evidence>
<feature type="transmembrane region" description="Helical" evidence="7">
    <location>
        <begin position="1631"/>
        <end position="1658"/>
    </location>
</feature>
<feature type="compositionally biased region" description="Low complexity" evidence="6">
    <location>
        <begin position="461"/>
        <end position="477"/>
    </location>
</feature>
<feature type="transmembrane region" description="Helical" evidence="7">
    <location>
        <begin position="1593"/>
        <end position="1610"/>
    </location>
</feature>
<reference evidence="10 11" key="1">
    <citation type="journal article" date="2011" name="Virus Genes">
        <title>An assemblage of closteroviruses infects Hawaiian ti (Cordyline fruticosa L.).</title>
        <authorList>
            <person name="Melzer M.J."/>
            <person name="Sether D.M."/>
            <person name="Borth W.B."/>
            <person name="Mersino E.F."/>
            <person name="Hu J.S."/>
        </authorList>
    </citation>
    <scope>NUCLEOTIDE SEQUENCE [LARGE SCALE GENOMIC DNA]</scope>
    <source>
        <strain evidence="10">Kahaluu-1</strain>
    </source>
</reference>